<gene>
    <name evidence="2" type="ORF">R9B83_03010</name>
</gene>
<accession>A0ABZ0PAE0</accession>
<dbReference type="EMBL" id="CP137845">
    <property type="protein sequence ID" value="WPB53934.1"/>
    <property type="molecule type" value="Genomic_DNA"/>
</dbReference>
<protein>
    <submittedName>
        <fullName evidence="2">Uncharacterized protein</fullName>
    </submittedName>
</protein>
<evidence type="ECO:0000313" key="3">
    <source>
        <dbReference type="Proteomes" id="UP001303601"/>
    </source>
</evidence>
<keyword evidence="1" id="KW-0472">Membrane</keyword>
<keyword evidence="3" id="KW-1185">Reference proteome</keyword>
<keyword evidence="1" id="KW-1133">Transmembrane helix</keyword>
<dbReference type="RefSeq" id="WP_140031237.1">
    <property type="nucleotide sequence ID" value="NZ_CP137845.1"/>
</dbReference>
<proteinExistence type="predicted"/>
<dbReference type="GeneID" id="94493847"/>
<organism evidence="2 3">
    <name type="scientific">Metamycoplasma equirhinis</name>
    <dbReference type="NCBI Taxonomy" id="92402"/>
    <lineage>
        <taxon>Bacteria</taxon>
        <taxon>Bacillati</taxon>
        <taxon>Mycoplasmatota</taxon>
        <taxon>Mycoplasmoidales</taxon>
        <taxon>Metamycoplasmataceae</taxon>
        <taxon>Metamycoplasma</taxon>
    </lineage>
</organism>
<keyword evidence="1" id="KW-0812">Transmembrane</keyword>
<name>A0ABZ0PAE0_9BACT</name>
<reference evidence="2" key="1">
    <citation type="submission" date="2023-11" db="EMBL/GenBank/DDBJ databases">
        <title>Completed genome sequence of Mycoplasma equirhinis type strain M432/72.</title>
        <authorList>
            <person name="Spergser J."/>
        </authorList>
    </citation>
    <scope>NUCLEOTIDE SEQUENCE [LARGE SCALE GENOMIC DNA]</scope>
    <source>
        <strain evidence="2">M432/72</strain>
    </source>
</reference>
<feature type="transmembrane region" description="Helical" evidence="1">
    <location>
        <begin position="12"/>
        <end position="35"/>
    </location>
</feature>
<evidence type="ECO:0000313" key="2">
    <source>
        <dbReference type="EMBL" id="WPB53934.1"/>
    </source>
</evidence>
<dbReference type="Proteomes" id="UP001303601">
    <property type="component" value="Chromosome"/>
</dbReference>
<sequence length="256" mass="30008">MSEKSQKIKKILKTIGMFLGVGIPLVCAVAIPLALNKKANIKRKKYFTDEKSNFEIKEETDSITKNKKLIIKQTNASGKEIMAENPREIREKNENVANNGIKSTIDLKFFDDGHDFQKFVENTLKLKEQKTKSIAQNLNEEVYRLDLLSVFDKFNEGKTRKDKKTIDSFIKSIDKLNISLTYFYKKDSNIYYYDIKENYFGYSTLYFFKKINEQIKAKNISNYEIKKAQMNAFIKINQENQIESLTFDNIIEIEYK</sequence>
<evidence type="ECO:0000256" key="1">
    <source>
        <dbReference type="SAM" id="Phobius"/>
    </source>
</evidence>